<reference evidence="1 2" key="1">
    <citation type="submission" date="2021-01" db="EMBL/GenBank/DDBJ databases">
        <title>FDA dAtabase for Regulatory Grade micrObial Sequences (FDA-ARGOS): Supporting development and validation of Infectious Disease Dx tests.</title>
        <authorList>
            <person name="Nelson B."/>
            <person name="Plummer A."/>
            <person name="Tallon L."/>
            <person name="Sadzewicz L."/>
            <person name="Zhao X."/>
            <person name="Boylan J."/>
            <person name="Ott S."/>
            <person name="Bowen H."/>
            <person name="Vavikolanu K."/>
            <person name="Mehta A."/>
            <person name="Aluvathingal J."/>
            <person name="Nadendla S."/>
            <person name="Myers T."/>
            <person name="Yan Y."/>
            <person name="Sichtig H."/>
        </authorList>
    </citation>
    <scope>NUCLEOTIDE SEQUENCE [LARGE SCALE GENOMIC DNA]</scope>
    <source>
        <strain evidence="1 2">FDAARGOS_1161</strain>
    </source>
</reference>
<dbReference type="KEGG" id="ppsr:I6J18_01225"/>
<evidence type="ECO:0000313" key="1">
    <source>
        <dbReference type="EMBL" id="QQT00593.1"/>
    </source>
</evidence>
<proteinExistence type="predicted"/>
<organism evidence="1 2">
    <name type="scientific">Peribacillus psychrosaccharolyticus</name>
    <name type="common">Bacillus psychrosaccharolyticus</name>
    <dbReference type="NCBI Taxonomy" id="1407"/>
    <lineage>
        <taxon>Bacteria</taxon>
        <taxon>Bacillati</taxon>
        <taxon>Bacillota</taxon>
        <taxon>Bacilli</taxon>
        <taxon>Bacillales</taxon>
        <taxon>Bacillaceae</taxon>
        <taxon>Peribacillus</taxon>
    </lineage>
</organism>
<sequence length="173" mass="20116">MEISFINISEDYEEEVNFGIKTKEIPISIFEIKCEEIEEYHNIFRGVISILTDYSTRLITIISEPVPLKIPFHYNQTVLKGRKMIQTDFIDSSASGFLENYFSENEYRNSNDFLCIGEVQSWDIKSTPEFTPLSFIDLKGLFAFSEDLQIIQCVVFEAGFQTEFLAKLKDIKF</sequence>
<name>A0A974NN41_PERPY</name>
<gene>
    <name evidence="1" type="ORF">I6J18_01225</name>
</gene>
<keyword evidence="2" id="KW-1185">Reference proteome</keyword>
<dbReference type="Proteomes" id="UP000595254">
    <property type="component" value="Chromosome"/>
</dbReference>
<dbReference type="RefSeq" id="WP_040375462.1">
    <property type="nucleotide sequence ID" value="NZ_CP068053.1"/>
</dbReference>
<dbReference type="EMBL" id="CP068053">
    <property type="protein sequence ID" value="QQT00593.1"/>
    <property type="molecule type" value="Genomic_DNA"/>
</dbReference>
<dbReference type="AlphaFoldDB" id="A0A974NN41"/>
<evidence type="ECO:0000313" key="2">
    <source>
        <dbReference type="Proteomes" id="UP000595254"/>
    </source>
</evidence>
<protein>
    <submittedName>
        <fullName evidence="1">Uncharacterized protein</fullName>
    </submittedName>
</protein>
<accession>A0A974NN41</accession>